<organism evidence="7 8">
    <name type="scientific">Cellulomonas chitinilytica</name>
    <dbReference type="NCBI Taxonomy" id="398759"/>
    <lineage>
        <taxon>Bacteria</taxon>
        <taxon>Bacillati</taxon>
        <taxon>Actinomycetota</taxon>
        <taxon>Actinomycetes</taxon>
        <taxon>Micrococcales</taxon>
        <taxon>Cellulomonadaceae</taxon>
        <taxon>Cellulomonas</taxon>
    </lineage>
</organism>
<keyword evidence="2 5" id="KW-0812">Transmembrane</keyword>
<protein>
    <submittedName>
        <fullName evidence="7">MFS transporter</fullName>
    </submittedName>
</protein>
<keyword evidence="8" id="KW-1185">Reference proteome</keyword>
<reference evidence="7" key="1">
    <citation type="submission" date="2021-01" db="EMBL/GenBank/DDBJ databases">
        <title>Whole genome shotgun sequence of Cellulomonas chitinilytica NBRC 110799.</title>
        <authorList>
            <person name="Komaki H."/>
            <person name="Tamura T."/>
        </authorList>
    </citation>
    <scope>NUCLEOTIDE SEQUENCE</scope>
    <source>
        <strain evidence="7">NBRC 110799</strain>
    </source>
</reference>
<dbReference type="Proteomes" id="UP000632740">
    <property type="component" value="Unassembled WGS sequence"/>
</dbReference>
<dbReference type="InterPro" id="IPR036259">
    <property type="entry name" value="MFS_trans_sf"/>
</dbReference>
<dbReference type="PANTHER" id="PTHR23523:SF2">
    <property type="entry name" value="2-NITROIMIDAZOLE TRANSPORTER"/>
    <property type="match status" value="1"/>
</dbReference>
<feature type="transmembrane region" description="Helical" evidence="5">
    <location>
        <begin position="155"/>
        <end position="178"/>
    </location>
</feature>
<comment type="subcellular location">
    <subcellularLocation>
        <location evidence="1">Cell membrane</location>
        <topology evidence="1">Multi-pass membrane protein</topology>
    </subcellularLocation>
</comment>
<feature type="transmembrane region" description="Helical" evidence="5">
    <location>
        <begin position="125"/>
        <end position="143"/>
    </location>
</feature>
<evidence type="ECO:0000313" key="8">
    <source>
        <dbReference type="Proteomes" id="UP000632740"/>
    </source>
</evidence>
<evidence type="ECO:0000313" key="7">
    <source>
        <dbReference type="EMBL" id="GIG22289.1"/>
    </source>
</evidence>
<dbReference type="InterPro" id="IPR020846">
    <property type="entry name" value="MFS_dom"/>
</dbReference>
<name>A0A919P7B5_9CELL</name>
<feature type="transmembrane region" description="Helical" evidence="5">
    <location>
        <begin position="249"/>
        <end position="269"/>
    </location>
</feature>
<feature type="transmembrane region" description="Helical" evidence="5">
    <location>
        <begin position="289"/>
        <end position="308"/>
    </location>
</feature>
<evidence type="ECO:0000256" key="1">
    <source>
        <dbReference type="ARBA" id="ARBA00004651"/>
    </source>
</evidence>
<dbReference type="AlphaFoldDB" id="A0A919P7B5"/>
<dbReference type="InterPro" id="IPR011701">
    <property type="entry name" value="MFS"/>
</dbReference>
<gene>
    <name evidence="7" type="ORF">Cch01nite_30130</name>
</gene>
<evidence type="ECO:0000256" key="4">
    <source>
        <dbReference type="ARBA" id="ARBA00023136"/>
    </source>
</evidence>
<comment type="caution">
    <text evidence="7">The sequence shown here is derived from an EMBL/GenBank/DDBJ whole genome shotgun (WGS) entry which is preliminary data.</text>
</comment>
<feature type="transmembrane region" description="Helical" evidence="5">
    <location>
        <begin position="71"/>
        <end position="89"/>
    </location>
</feature>
<dbReference type="GO" id="GO:0005886">
    <property type="term" value="C:plasma membrane"/>
    <property type="evidence" value="ECO:0007669"/>
    <property type="project" value="UniProtKB-SubCell"/>
</dbReference>
<dbReference type="InterPro" id="IPR052524">
    <property type="entry name" value="MFS_Cyanate_Porter"/>
</dbReference>
<dbReference type="PANTHER" id="PTHR23523">
    <property type="match status" value="1"/>
</dbReference>
<evidence type="ECO:0000256" key="2">
    <source>
        <dbReference type="ARBA" id="ARBA00022692"/>
    </source>
</evidence>
<feature type="transmembrane region" description="Helical" evidence="5">
    <location>
        <begin position="101"/>
        <end position="119"/>
    </location>
</feature>
<accession>A0A919P7B5</accession>
<dbReference type="GO" id="GO:0022857">
    <property type="term" value="F:transmembrane transporter activity"/>
    <property type="evidence" value="ECO:0007669"/>
    <property type="project" value="InterPro"/>
</dbReference>
<dbReference type="SUPFAM" id="SSF103473">
    <property type="entry name" value="MFS general substrate transporter"/>
    <property type="match status" value="1"/>
</dbReference>
<evidence type="ECO:0000256" key="5">
    <source>
        <dbReference type="SAM" id="Phobius"/>
    </source>
</evidence>
<proteinExistence type="predicted"/>
<dbReference type="EMBL" id="BONK01000010">
    <property type="protein sequence ID" value="GIG22289.1"/>
    <property type="molecule type" value="Genomic_DNA"/>
</dbReference>
<feature type="transmembrane region" description="Helical" evidence="5">
    <location>
        <begin position="370"/>
        <end position="397"/>
    </location>
</feature>
<evidence type="ECO:0000259" key="6">
    <source>
        <dbReference type="PROSITE" id="PS50850"/>
    </source>
</evidence>
<keyword evidence="4 5" id="KW-0472">Membrane</keyword>
<evidence type="ECO:0000256" key="3">
    <source>
        <dbReference type="ARBA" id="ARBA00022989"/>
    </source>
</evidence>
<dbReference type="Gene3D" id="1.20.1250.20">
    <property type="entry name" value="MFS general substrate transporter like domains"/>
    <property type="match status" value="1"/>
</dbReference>
<feature type="domain" description="Major facilitator superfamily (MFS) profile" evidence="6">
    <location>
        <begin position="31"/>
        <end position="429"/>
    </location>
</feature>
<dbReference type="Pfam" id="PF07690">
    <property type="entry name" value="MFS_1"/>
    <property type="match status" value="1"/>
</dbReference>
<feature type="transmembrane region" description="Helical" evidence="5">
    <location>
        <begin position="190"/>
        <end position="209"/>
    </location>
</feature>
<sequence length="445" mass="46774">MVRGQADDGRPIDSRQVESSQPVTSRPVWRGRLVVLAGIVLVALNLRVAVAAVSPILAVVREDVALSAGEVGLLGTIPVVSFAVFGSLATPCARRVGLEPTMILAMLLSATGEVVRATVSSAPAFLAWSVLALAGMGMGNVLLPPLVKRYFPDRIGLVTAVYSVALSFSTALPPLFALPVAQRYGWRVAIGWWAVVGVAAAVPWVVVVVRSVTARAHLRELLRRAPRRTGEQVLVSHDRGVTRLVWRSPLAWALAATWALNTTGMYVLFAWLPEILADAGLDPAEGGRWLAVVAIMGLPAALLGPVLTARMRNPYPLVVCFLACWAVGYLGLWFAPTHGTAVWMVLLGIGGGTFPVSLALIGLRTATPAIAVTLSGMVQGVGYAVAGLGPVGIGLLYDATGGWDVPIAVLLGLVLVQAVVAWRACRPDMLGTPETADEPVPAEAR</sequence>
<keyword evidence="3 5" id="KW-1133">Transmembrane helix</keyword>
<feature type="transmembrane region" description="Helical" evidence="5">
    <location>
        <begin position="341"/>
        <end position="363"/>
    </location>
</feature>
<feature type="transmembrane region" description="Helical" evidence="5">
    <location>
        <begin position="315"/>
        <end position="335"/>
    </location>
</feature>
<feature type="transmembrane region" description="Helical" evidence="5">
    <location>
        <begin position="403"/>
        <end position="422"/>
    </location>
</feature>
<feature type="transmembrane region" description="Helical" evidence="5">
    <location>
        <begin position="33"/>
        <end position="59"/>
    </location>
</feature>
<dbReference type="PROSITE" id="PS50850">
    <property type="entry name" value="MFS"/>
    <property type="match status" value="1"/>
</dbReference>